<dbReference type="OrthoDB" id="5954308at2759"/>
<dbReference type="PANTHER" id="PTHR35042">
    <property type="entry name" value="ANTHRONE OXYGENASE ENCC"/>
    <property type="match status" value="1"/>
</dbReference>
<evidence type="ECO:0000256" key="4">
    <source>
        <dbReference type="ARBA" id="ARBA00023136"/>
    </source>
</evidence>
<dbReference type="Pfam" id="PF08592">
    <property type="entry name" value="Anthrone_oxy"/>
    <property type="match status" value="1"/>
</dbReference>
<comment type="similarity">
    <text evidence="5">Belongs to the anthrone oxygenase family.</text>
</comment>
<evidence type="ECO:0000256" key="3">
    <source>
        <dbReference type="ARBA" id="ARBA00022989"/>
    </source>
</evidence>
<dbReference type="EMBL" id="CP055899">
    <property type="protein sequence ID" value="QKX57226.1"/>
    <property type="molecule type" value="Genomic_DNA"/>
</dbReference>
<dbReference type="Proteomes" id="UP000509510">
    <property type="component" value="Chromosome II"/>
</dbReference>
<accession>A0A7H8QTW2</accession>
<sequence>MGAFPVTYRVAQAIGFTGAAWLSGNIAALSAIGVPAALQGHKDDQLSTTKTARLWKGFYDRGKSQNPPIAATTASAFLYLAWSVRSGTSLHRIARPNASILYSVAAFLTISIVPYTLVMMSATNNALLARAEGKSADDASSHADTELESLLQKWTSLNAGRSLIPLTAGLVGIFATLF</sequence>
<keyword evidence="8" id="KW-1185">Reference proteome</keyword>
<organism evidence="7 8">
    <name type="scientific">Talaromyces rugulosus</name>
    <name type="common">Penicillium rugulosum</name>
    <dbReference type="NCBI Taxonomy" id="121627"/>
    <lineage>
        <taxon>Eukaryota</taxon>
        <taxon>Fungi</taxon>
        <taxon>Dikarya</taxon>
        <taxon>Ascomycota</taxon>
        <taxon>Pezizomycotina</taxon>
        <taxon>Eurotiomycetes</taxon>
        <taxon>Eurotiomycetidae</taxon>
        <taxon>Eurotiales</taxon>
        <taxon>Trichocomaceae</taxon>
        <taxon>Talaromyces</taxon>
        <taxon>Talaromyces sect. Islandici</taxon>
    </lineage>
</organism>
<dbReference type="RefSeq" id="XP_035343404.1">
    <property type="nucleotide sequence ID" value="XM_035487511.1"/>
</dbReference>
<evidence type="ECO:0000256" key="2">
    <source>
        <dbReference type="ARBA" id="ARBA00022692"/>
    </source>
</evidence>
<evidence type="ECO:0000313" key="7">
    <source>
        <dbReference type="EMBL" id="QKX57226.1"/>
    </source>
</evidence>
<keyword evidence="3 6" id="KW-1133">Transmembrane helix</keyword>
<gene>
    <name evidence="7" type="ORF">TRUGW13939_04334</name>
</gene>
<feature type="transmembrane region" description="Helical" evidence="6">
    <location>
        <begin position="100"/>
        <end position="118"/>
    </location>
</feature>
<evidence type="ECO:0000256" key="1">
    <source>
        <dbReference type="ARBA" id="ARBA00004141"/>
    </source>
</evidence>
<dbReference type="PANTHER" id="PTHR35042:SF1">
    <property type="entry name" value="DUF1772-DOMAIN-CONTAINING PROTEIN"/>
    <property type="match status" value="1"/>
</dbReference>
<reference evidence="8" key="1">
    <citation type="submission" date="2020-06" db="EMBL/GenBank/DDBJ databases">
        <title>A chromosome-scale genome assembly of Talaromyces rugulosus W13939.</title>
        <authorList>
            <person name="Wang B."/>
            <person name="Guo L."/>
            <person name="Ye K."/>
            <person name="Wang L."/>
        </authorList>
    </citation>
    <scope>NUCLEOTIDE SEQUENCE [LARGE SCALE GENOMIC DNA]</scope>
    <source>
        <strain evidence="8">W13939</strain>
    </source>
</reference>
<proteinExistence type="inferred from homology"/>
<protein>
    <recommendedName>
        <fullName evidence="9">DUF1772 domain-containing protein</fullName>
    </recommendedName>
</protein>
<keyword evidence="2 6" id="KW-0812">Transmembrane</keyword>
<dbReference type="GO" id="GO:0016020">
    <property type="term" value="C:membrane"/>
    <property type="evidence" value="ECO:0007669"/>
    <property type="project" value="UniProtKB-SubCell"/>
</dbReference>
<evidence type="ECO:0000256" key="6">
    <source>
        <dbReference type="SAM" id="Phobius"/>
    </source>
</evidence>
<dbReference type="AlphaFoldDB" id="A0A7H8QTW2"/>
<evidence type="ECO:0008006" key="9">
    <source>
        <dbReference type="Google" id="ProtNLM"/>
    </source>
</evidence>
<dbReference type="GeneID" id="55991836"/>
<evidence type="ECO:0000256" key="5">
    <source>
        <dbReference type="ARBA" id="ARBA00034313"/>
    </source>
</evidence>
<dbReference type="KEGG" id="trg:TRUGW13939_04334"/>
<feature type="transmembrane region" description="Helical" evidence="6">
    <location>
        <begin position="69"/>
        <end position="88"/>
    </location>
</feature>
<keyword evidence="4 6" id="KW-0472">Membrane</keyword>
<evidence type="ECO:0000313" key="8">
    <source>
        <dbReference type="Proteomes" id="UP000509510"/>
    </source>
</evidence>
<comment type="subcellular location">
    <subcellularLocation>
        <location evidence="1">Membrane</location>
        <topology evidence="1">Multi-pass membrane protein</topology>
    </subcellularLocation>
</comment>
<name>A0A7H8QTW2_TALRU</name>
<dbReference type="InterPro" id="IPR013901">
    <property type="entry name" value="Anthrone_oxy"/>
</dbReference>